<reference evidence="2 3" key="1">
    <citation type="submission" date="2023-06" db="EMBL/GenBank/DDBJ databases">
        <authorList>
            <person name="Feng G."/>
            <person name="Li J."/>
            <person name="Zhu H."/>
        </authorList>
    </citation>
    <scope>NUCLEOTIDE SEQUENCE [LARGE SCALE GENOMIC DNA]</scope>
    <source>
        <strain evidence="2 3">RHCKG28</strain>
    </source>
</reference>
<dbReference type="Proteomes" id="UP001236404">
    <property type="component" value="Unassembled WGS sequence"/>
</dbReference>
<keyword evidence="1" id="KW-1133">Transmembrane helix</keyword>
<comment type="caution">
    <text evidence="2">The sequence shown here is derived from an EMBL/GenBank/DDBJ whole genome shotgun (WGS) entry which is preliminary data.</text>
</comment>
<feature type="transmembrane region" description="Helical" evidence="1">
    <location>
        <begin position="35"/>
        <end position="54"/>
    </location>
</feature>
<feature type="transmembrane region" description="Helical" evidence="1">
    <location>
        <begin position="127"/>
        <end position="149"/>
    </location>
</feature>
<keyword evidence="3" id="KW-1185">Reference proteome</keyword>
<name>A0ABT7TKN9_9MICO</name>
<evidence type="ECO:0000313" key="3">
    <source>
        <dbReference type="Proteomes" id="UP001236404"/>
    </source>
</evidence>
<keyword evidence="1" id="KW-0472">Membrane</keyword>
<dbReference type="EMBL" id="JAUCMN010000001">
    <property type="protein sequence ID" value="MDM7890154.1"/>
    <property type="molecule type" value="Genomic_DNA"/>
</dbReference>
<accession>A0ABT7TKN9</accession>
<protein>
    <recommendedName>
        <fullName evidence="4">Glycosyl-4,4'-diaponeurosporenoate acyltransferase</fullName>
    </recommendedName>
</protein>
<evidence type="ECO:0000313" key="2">
    <source>
        <dbReference type="EMBL" id="MDM7890154.1"/>
    </source>
</evidence>
<evidence type="ECO:0008006" key="4">
    <source>
        <dbReference type="Google" id="ProtNLM"/>
    </source>
</evidence>
<feature type="transmembrane region" description="Helical" evidence="1">
    <location>
        <begin position="101"/>
        <end position="121"/>
    </location>
</feature>
<dbReference type="RefSeq" id="WP_289471674.1">
    <property type="nucleotide sequence ID" value="NZ_JAUCMN010000001.1"/>
</dbReference>
<keyword evidence="1" id="KW-0812">Transmembrane</keyword>
<gene>
    <name evidence="2" type="ORF">QUG93_00480</name>
</gene>
<proteinExistence type="predicted"/>
<organism evidence="2 3">
    <name type="scientific">Curtobacterium caseinilyticum</name>
    <dbReference type="NCBI Taxonomy" id="3055137"/>
    <lineage>
        <taxon>Bacteria</taxon>
        <taxon>Bacillati</taxon>
        <taxon>Actinomycetota</taxon>
        <taxon>Actinomycetes</taxon>
        <taxon>Micrococcales</taxon>
        <taxon>Microbacteriaceae</taxon>
        <taxon>Curtobacterium</taxon>
    </lineage>
</organism>
<evidence type="ECO:0000256" key="1">
    <source>
        <dbReference type="SAM" id="Phobius"/>
    </source>
</evidence>
<sequence length="177" mass="19400">MPTWLLALSTAIVFAAAWFASTYLTMPGLELAPRALVSAFVGVLYGAGMGIWSARVRRGHGSAAGRPGWRRSIRSGTVPVDVDVDEWRRALRHHQRQYRPLRWAAPTLYLPMTALSVALAVTGEPLFWLGTALFLTLFVVTAVTTPRVLRRTASMLAELDRRDAAARQVAGADQTGR</sequence>